<evidence type="ECO:0000256" key="5">
    <source>
        <dbReference type="ARBA" id="ARBA00023136"/>
    </source>
</evidence>
<reference evidence="8 9" key="1">
    <citation type="journal article" date="2024" name="Nat. Commun.">
        <title>Phylogenomics reveals the evolutionary origins of lichenization in chlorophyte algae.</title>
        <authorList>
            <person name="Puginier C."/>
            <person name="Libourel C."/>
            <person name="Otte J."/>
            <person name="Skaloud P."/>
            <person name="Haon M."/>
            <person name="Grisel S."/>
            <person name="Petersen M."/>
            <person name="Berrin J.G."/>
            <person name="Delaux P.M."/>
            <person name="Dal Grande F."/>
            <person name="Keller J."/>
        </authorList>
    </citation>
    <scope>NUCLEOTIDE SEQUENCE [LARGE SCALE GENOMIC DNA]</scope>
    <source>
        <strain evidence="8 9">SAG 2036</strain>
    </source>
</reference>
<organism evidence="8 9">
    <name type="scientific">Symbiochloris irregularis</name>
    <dbReference type="NCBI Taxonomy" id="706552"/>
    <lineage>
        <taxon>Eukaryota</taxon>
        <taxon>Viridiplantae</taxon>
        <taxon>Chlorophyta</taxon>
        <taxon>core chlorophytes</taxon>
        <taxon>Trebouxiophyceae</taxon>
        <taxon>Trebouxiales</taxon>
        <taxon>Trebouxiaceae</taxon>
        <taxon>Symbiochloris</taxon>
    </lineage>
</organism>
<accession>A0AAW1PDF9</accession>
<comment type="subcellular location">
    <subcellularLocation>
        <location evidence="1">Membrane</location>
        <topology evidence="1">Single-pass membrane protein</topology>
    </subcellularLocation>
</comment>
<evidence type="ECO:0000256" key="4">
    <source>
        <dbReference type="ARBA" id="ARBA00022989"/>
    </source>
</evidence>
<dbReference type="PROSITE" id="PS00194">
    <property type="entry name" value="THIOREDOXIN_1"/>
    <property type="match status" value="1"/>
</dbReference>
<dbReference type="Pfam" id="PF13850">
    <property type="entry name" value="ERGIC_N"/>
    <property type="match status" value="1"/>
</dbReference>
<keyword evidence="5 6" id="KW-0472">Membrane</keyword>
<keyword evidence="4 6" id="KW-1133">Transmembrane helix</keyword>
<dbReference type="GO" id="GO:0005783">
    <property type="term" value="C:endoplasmic reticulum"/>
    <property type="evidence" value="ECO:0007669"/>
    <property type="project" value="TreeGrafter"/>
</dbReference>
<dbReference type="CDD" id="cd02961">
    <property type="entry name" value="PDI_a_family"/>
    <property type="match status" value="1"/>
</dbReference>
<name>A0AAW1PDF9_9CHLO</name>
<keyword evidence="3" id="KW-0732">Signal</keyword>
<keyword evidence="2 6" id="KW-0812">Transmembrane</keyword>
<protein>
    <recommendedName>
        <fullName evidence="7">Thioredoxin domain-containing protein</fullName>
    </recommendedName>
</protein>
<dbReference type="FunFam" id="3.40.30.10:FF:000174">
    <property type="entry name" value="Protein disulfide-isomerase 5-4"/>
    <property type="match status" value="1"/>
</dbReference>
<sequence>MPRFLQRLKGVDFYRKIPSDLTESTVAGAALSIAAALSIVLLLGMELNAFLTPDLESQMVVDRSSHGELLRINFNMSFPSLPCEFASLDVSDSLGTKKINLTKTVRKLPITQELERAGNYMYDDRQLDIKYDDPFENDTFVTDYSKPLTHENFKKTLDRYPIVVVNFFAPWCPWCQRLEPTWEAVTQEVHRRYPEKDGRLRFARVDCVAEVELCREHHISGFPSLRVFRKGSDDISVYGHKDHEAYRGDRTKDALLDFAENLIPNAGQPHYYIRGVTRVAKTSGCALSGFVLVKKVPGTLHVLAKSPGHSFDHSTMNLSHVVNYLYFGTKPSPRWRKTLQVMHPLGLTDDWADKLANQKFFSPNAQATFEHYMQVVLTTMEPLQHTNEHQFHAYEYTVHSHTYNTDDIPSAKFSYDMSPIQIVVRESRKAFYHFVTTLCAIIGGIFTVAGIIDGVFHTSVKLAKKVELGKQT</sequence>
<evidence type="ECO:0000313" key="9">
    <source>
        <dbReference type="Proteomes" id="UP001465755"/>
    </source>
</evidence>
<dbReference type="EMBL" id="JALJOQ010000029">
    <property type="protein sequence ID" value="KAK9807948.1"/>
    <property type="molecule type" value="Genomic_DNA"/>
</dbReference>
<evidence type="ECO:0000256" key="6">
    <source>
        <dbReference type="SAM" id="Phobius"/>
    </source>
</evidence>
<feature type="transmembrane region" description="Helical" evidence="6">
    <location>
        <begin position="431"/>
        <end position="456"/>
    </location>
</feature>
<keyword evidence="9" id="KW-1185">Reference proteome</keyword>
<evidence type="ECO:0000256" key="3">
    <source>
        <dbReference type="ARBA" id="ARBA00022729"/>
    </source>
</evidence>
<dbReference type="PANTHER" id="PTHR10984">
    <property type="entry name" value="ENDOPLASMIC RETICULUM-GOLGI INTERMEDIATE COMPARTMENT PROTEIN"/>
    <property type="match status" value="1"/>
</dbReference>
<evidence type="ECO:0000259" key="7">
    <source>
        <dbReference type="PROSITE" id="PS51352"/>
    </source>
</evidence>
<dbReference type="SUPFAM" id="SSF52833">
    <property type="entry name" value="Thioredoxin-like"/>
    <property type="match status" value="1"/>
</dbReference>
<dbReference type="PANTHER" id="PTHR10984:SF37">
    <property type="entry name" value="PROTEIN DISULFIDE-ISOMERASE 5-3"/>
    <property type="match status" value="1"/>
</dbReference>
<dbReference type="GO" id="GO:0016020">
    <property type="term" value="C:membrane"/>
    <property type="evidence" value="ECO:0007669"/>
    <property type="project" value="UniProtKB-SubCell"/>
</dbReference>
<dbReference type="Proteomes" id="UP001465755">
    <property type="component" value="Unassembled WGS sequence"/>
</dbReference>
<feature type="transmembrane region" description="Helical" evidence="6">
    <location>
        <begin position="21"/>
        <end position="45"/>
    </location>
</feature>
<dbReference type="InterPro" id="IPR017937">
    <property type="entry name" value="Thioredoxin_CS"/>
</dbReference>
<proteinExistence type="predicted"/>
<dbReference type="GO" id="GO:0030134">
    <property type="term" value="C:COPII-coated ER to Golgi transport vesicle"/>
    <property type="evidence" value="ECO:0007669"/>
    <property type="project" value="TreeGrafter"/>
</dbReference>
<gene>
    <name evidence="8" type="ORF">WJX73_006513</name>
</gene>
<dbReference type="Pfam" id="PF07970">
    <property type="entry name" value="COPIIcoated_ERV"/>
    <property type="match status" value="1"/>
</dbReference>
<dbReference type="AlphaFoldDB" id="A0AAW1PDF9"/>
<dbReference type="Gene3D" id="3.40.30.10">
    <property type="entry name" value="Glutaredoxin"/>
    <property type="match status" value="1"/>
</dbReference>
<feature type="domain" description="Thioredoxin" evidence="7">
    <location>
        <begin position="129"/>
        <end position="264"/>
    </location>
</feature>
<evidence type="ECO:0000256" key="2">
    <source>
        <dbReference type="ARBA" id="ARBA00022692"/>
    </source>
</evidence>
<dbReference type="InterPro" id="IPR039542">
    <property type="entry name" value="Erv_N"/>
</dbReference>
<dbReference type="Pfam" id="PF00085">
    <property type="entry name" value="Thioredoxin"/>
    <property type="match status" value="1"/>
</dbReference>
<comment type="caution">
    <text evidence="8">The sequence shown here is derived from an EMBL/GenBank/DDBJ whole genome shotgun (WGS) entry which is preliminary data.</text>
</comment>
<dbReference type="InterPro" id="IPR045888">
    <property type="entry name" value="Erv"/>
</dbReference>
<evidence type="ECO:0000256" key="1">
    <source>
        <dbReference type="ARBA" id="ARBA00004167"/>
    </source>
</evidence>
<dbReference type="InterPro" id="IPR012936">
    <property type="entry name" value="Erv_C"/>
</dbReference>
<dbReference type="PROSITE" id="PS51352">
    <property type="entry name" value="THIOREDOXIN_2"/>
    <property type="match status" value="1"/>
</dbReference>
<dbReference type="InterPro" id="IPR013766">
    <property type="entry name" value="Thioredoxin_domain"/>
</dbReference>
<dbReference type="InterPro" id="IPR036249">
    <property type="entry name" value="Thioredoxin-like_sf"/>
</dbReference>
<evidence type="ECO:0000313" key="8">
    <source>
        <dbReference type="EMBL" id="KAK9807948.1"/>
    </source>
</evidence>